<keyword evidence="2" id="KW-1185">Reference proteome</keyword>
<protein>
    <submittedName>
        <fullName evidence="1">Uncharacterized protein</fullName>
    </submittedName>
</protein>
<evidence type="ECO:0000313" key="2">
    <source>
        <dbReference type="Proteomes" id="UP001198602"/>
    </source>
</evidence>
<sequence>MTSVERGERALRVTEDGAGRIVGTAQLLTAMPDNRPHRAGVVPEYALMPEPTVAHGRFSQGRVIIGENRCKKF</sequence>
<dbReference type="RefSeq" id="WP_225237251.1">
    <property type="nucleotide sequence ID" value="NZ_JAHYBX010000001.1"/>
</dbReference>
<gene>
    <name evidence="1" type="ORF">LE190_02610</name>
</gene>
<dbReference type="EMBL" id="JAHYBX010000001">
    <property type="protein sequence ID" value="MCA1854822.1"/>
    <property type="molecule type" value="Genomic_DNA"/>
</dbReference>
<proteinExistence type="predicted"/>
<comment type="caution">
    <text evidence="1">The sequence shown here is derived from an EMBL/GenBank/DDBJ whole genome shotgun (WGS) entry which is preliminary data.</text>
</comment>
<dbReference type="Proteomes" id="UP001198602">
    <property type="component" value="Unassembled WGS sequence"/>
</dbReference>
<name>A0ABS7Y583_9BURK</name>
<accession>A0ABS7Y583</accession>
<evidence type="ECO:0000313" key="1">
    <source>
        <dbReference type="EMBL" id="MCA1854822.1"/>
    </source>
</evidence>
<reference evidence="1 2" key="1">
    <citation type="submission" date="2021-07" db="EMBL/GenBank/DDBJ databases">
        <title>Characterization of Violacein-producing bacteria and related species.</title>
        <authorList>
            <person name="Wilson H.S."/>
            <person name="De Leon M.E."/>
        </authorList>
    </citation>
    <scope>NUCLEOTIDE SEQUENCE [LARGE SCALE GENOMIC DNA]</scope>
    <source>
        <strain evidence="1 2">HSC-2F05</strain>
    </source>
</reference>
<organism evidence="1 2">
    <name type="scientific">Massilia hydrophila</name>
    <dbReference type="NCBI Taxonomy" id="3044279"/>
    <lineage>
        <taxon>Bacteria</taxon>
        <taxon>Pseudomonadati</taxon>
        <taxon>Pseudomonadota</taxon>
        <taxon>Betaproteobacteria</taxon>
        <taxon>Burkholderiales</taxon>
        <taxon>Oxalobacteraceae</taxon>
        <taxon>Telluria group</taxon>
        <taxon>Massilia</taxon>
    </lineage>
</organism>